<sequence>MLGMGVRDSRRAPPLQSSPPGSGRDPSRWPAYNARQLGRPPRALLARALDLAGPGTGRHALDLGCGAGIETAALLAAGWRVTAVDGSPGTADLVRATVRDAGLTPADGELTVVEADLATTPLPAADLVYSGYALPHLPPTAFGRAWTSARAALVPGAWLAVDLFGDRDSWTSDGAETYLTRGQVERLLDGLDVVALDESEHDGPAFSGPKHWHELTVLARQPST</sequence>
<protein>
    <recommendedName>
        <fullName evidence="2">Methyltransferase type 11 domain-containing protein</fullName>
    </recommendedName>
</protein>
<evidence type="ECO:0000256" key="1">
    <source>
        <dbReference type="SAM" id="MobiDB-lite"/>
    </source>
</evidence>
<proteinExistence type="predicted"/>
<dbReference type="InterPro" id="IPR029063">
    <property type="entry name" value="SAM-dependent_MTases_sf"/>
</dbReference>
<comment type="caution">
    <text evidence="3">The sequence shown here is derived from an EMBL/GenBank/DDBJ whole genome shotgun (WGS) entry which is preliminary data.</text>
</comment>
<evidence type="ECO:0000313" key="3">
    <source>
        <dbReference type="EMBL" id="GMA24083.1"/>
    </source>
</evidence>
<gene>
    <name evidence="3" type="ORF">GCM10025864_18420</name>
</gene>
<evidence type="ECO:0000313" key="4">
    <source>
        <dbReference type="Proteomes" id="UP001157091"/>
    </source>
</evidence>
<dbReference type="InterPro" id="IPR013216">
    <property type="entry name" value="Methyltransf_11"/>
</dbReference>
<dbReference type="Pfam" id="PF08241">
    <property type="entry name" value="Methyltransf_11"/>
    <property type="match status" value="1"/>
</dbReference>
<feature type="region of interest" description="Disordered" evidence="1">
    <location>
        <begin position="1"/>
        <end position="36"/>
    </location>
</feature>
<evidence type="ECO:0000259" key="2">
    <source>
        <dbReference type="Pfam" id="PF08241"/>
    </source>
</evidence>
<dbReference type="Proteomes" id="UP001157091">
    <property type="component" value="Unassembled WGS sequence"/>
</dbReference>
<dbReference type="CDD" id="cd02440">
    <property type="entry name" value="AdoMet_MTases"/>
    <property type="match status" value="1"/>
</dbReference>
<organism evidence="3 4">
    <name type="scientific">Luteimicrobium album</name>
    <dbReference type="NCBI Taxonomy" id="1054550"/>
    <lineage>
        <taxon>Bacteria</taxon>
        <taxon>Bacillati</taxon>
        <taxon>Actinomycetota</taxon>
        <taxon>Actinomycetes</taxon>
        <taxon>Micrococcales</taxon>
        <taxon>Luteimicrobium</taxon>
    </lineage>
</organism>
<feature type="compositionally biased region" description="Low complexity" evidence="1">
    <location>
        <begin position="18"/>
        <end position="36"/>
    </location>
</feature>
<dbReference type="SUPFAM" id="SSF53335">
    <property type="entry name" value="S-adenosyl-L-methionine-dependent methyltransferases"/>
    <property type="match status" value="1"/>
</dbReference>
<feature type="domain" description="Methyltransferase type 11" evidence="2">
    <location>
        <begin position="61"/>
        <end position="160"/>
    </location>
</feature>
<keyword evidence="4" id="KW-1185">Reference proteome</keyword>
<dbReference type="Gene3D" id="3.40.50.150">
    <property type="entry name" value="Vaccinia Virus protein VP39"/>
    <property type="match status" value="1"/>
</dbReference>
<reference evidence="4" key="1">
    <citation type="journal article" date="2019" name="Int. J. Syst. Evol. Microbiol.">
        <title>The Global Catalogue of Microorganisms (GCM) 10K type strain sequencing project: providing services to taxonomists for standard genome sequencing and annotation.</title>
        <authorList>
            <consortium name="The Broad Institute Genomics Platform"/>
            <consortium name="The Broad Institute Genome Sequencing Center for Infectious Disease"/>
            <person name="Wu L."/>
            <person name="Ma J."/>
        </authorList>
    </citation>
    <scope>NUCLEOTIDE SEQUENCE [LARGE SCALE GENOMIC DNA]</scope>
    <source>
        <strain evidence="4">NBRC 106348</strain>
    </source>
</reference>
<name>A0ABQ6I2C3_9MICO</name>
<accession>A0ABQ6I2C3</accession>
<dbReference type="EMBL" id="BSUK01000001">
    <property type="protein sequence ID" value="GMA24083.1"/>
    <property type="molecule type" value="Genomic_DNA"/>
</dbReference>